<comment type="subcellular location">
    <subcellularLocation>
        <location evidence="1">Nucleus</location>
    </subcellularLocation>
</comment>
<feature type="domain" description="C2H2-type" evidence="8">
    <location>
        <begin position="117"/>
        <end position="146"/>
    </location>
</feature>
<dbReference type="FunFam" id="3.30.160.60:FF:000125">
    <property type="entry name" value="Putative zinc finger protein 143"/>
    <property type="match status" value="1"/>
</dbReference>
<evidence type="ECO:0000256" key="1">
    <source>
        <dbReference type="ARBA" id="ARBA00004123"/>
    </source>
</evidence>
<feature type="domain" description="C2H2-type" evidence="8">
    <location>
        <begin position="89"/>
        <end position="116"/>
    </location>
</feature>
<keyword evidence="10" id="KW-1185">Reference proteome</keyword>
<dbReference type="AlphaFoldDB" id="A0A2T9YDY0"/>
<reference evidence="9 10" key="1">
    <citation type="journal article" date="2018" name="MBio">
        <title>Comparative Genomics Reveals the Core Gene Toolbox for the Fungus-Insect Symbiosis.</title>
        <authorList>
            <person name="Wang Y."/>
            <person name="Stata M."/>
            <person name="Wang W."/>
            <person name="Stajich J.E."/>
            <person name="White M.M."/>
            <person name="Moncalvo J.M."/>
        </authorList>
    </citation>
    <scope>NUCLEOTIDE SEQUENCE [LARGE SCALE GENOMIC DNA]</scope>
    <source>
        <strain evidence="9 10">SWE-8-4</strain>
    </source>
</reference>
<evidence type="ECO:0000256" key="5">
    <source>
        <dbReference type="ARBA" id="ARBA00022833"/>
    </source>
</evidence>
<evidence type="ECO:0000259" key="8">
    <source>
        <dbReference type="PROSITE" id="PS50157"/>
    </source>
</evidence>
<dbReference type="Gene3D" id="3.30.160.60">
    <property type="entry name" value="Classic Zinc Finger"/>
    <property type="match status" value="3"/>
</dbReference>
<dbReference type="SUPFAM" id="SSF57667">
    <property type="entry name" value="beta-beta-alpha zinc fingers"/>
    <property type="match status" value="2"/>
</dbReference>
<feature type="domain" description="C2H2-type" evidence="8">
    <location>
        <begin position="147"/>
        <end position="176"/>
    </location>
</feature>
<evidence type="ECO:0000256" key="2">
    <source>
        <dbReference type="ARBA" id="ARBA00022723"/>
    </source>
</evidence>
<keyword evidence="3" id="KW-0677">Repeat</keyword>
<dbReference type="GO" id="GO:0000981">
    <property type="term" value="F:DNA-binding transcription factor activity, RNA polymerase II-specific"/>
    <property type="evidence" value="ECO:0007669"/>
    <property type="project" value="TreeGrafter"/>
</dbReference>
<organism evidence="9 10">
    <name type="scientific">Smittium simulii</name>
    <dbReference type="NCBI Taxonomy" id="133385"/>
    <lineage>
        <taxon>Eukaryota</taxon>
        <taxon>Fungi</taxon>
        <taxon>Fungi incertae sedis</taxon>
        <taxon>Zoopagomycota</taxon>
        <taxon>Kickxellomycotina</taxon>
        <taxon>Harpellomycetes</taxon>
        <taxon>Harpellales</taxon>
        <taxon>Legeriomycetaceae</taxon>
        <taxon>Smittium</taxon>
    </lineage>
</organism>
<evidence type="ECO:0000256" key="6">
    <source>
        <dbReference type="ARBA" id="ARBA00023242"/>
    </source>
</evidence>
<evidence type="ECO:0000313" key="9">
    <source>
        <dbReference type="EMBL" id="PVU90558.1"/>
    </source>
</evidence>
<gene>
    <name evidence="9" type="ORF">BB561_004820</name>
</gene>
<keyword evidence="4 7" id="KW-0863">Zinc-finger</keyword>
<dbReference type="InterPro" id="IPR013087">
    <property type="entry name" value="Znf_C2H2_type"/>
</dbReference>
<dbReference type="OrthoDB" id="654211at2759"/>
<keyword evidence="5" id="KW-0862">Zinc</keyword>
<accession>A0A2T9YDY0</accession>
<dbReference type="Proteomes" id="UP000245383">
    <property type="component" value="Unassembled WGS sequence"/>
</dbReference>
<dbReference type="Pfam" id="PF00096">
    <property type="entry name" value="zf-C2H2"/>
    <property type="match status" value="2"/>
</dbReference>
<keyword evidence="6" id="KW-0539">Nucleus</keyword>
<dbReference type="GO" id="GO:0008270">
    <property type="term" value="F:zinc ion binding"/>
    <property type="evidence" value="ECO:0007669"/>
    <property type="project" value="UniProtKB-KW"/>
</dbReference>
<dbReference type="STRING" id="133385.A0A2T9YDY0"/>
<dbReference type="InterPro" id="IPR043359">
    <property type="entry name" value="GLI-like"/>
</dbReference>
<dbReference type="PANTHER" id="PTHR45718:SF4">
    <property type="entry name" value="TRANSCRIPTIONAL ACTIVATOR CUBITUS INTERRUPTUS"/>
    <property type="match status" value="1"/>
</dbReference>
<protein>
    <recommendedName>
        <fullName evidence="8">C2H2-type domain-containing protein</fullName>
    </recommendedName>
</protein>
<evidence type="ECO:0000256" key="7">
    <source>
        <dbReference type="PROSITE-ProRule" id="PRU00042"/>
    </source>
</evidence>
<evidence type="ECO:0000256" key="3">
    <source>
        <dbReference type="ARBA" id="ARBA00022737"/>
    </source>
</evidence>
<dbReference type="GO" id="GO:0000978">
    <property type="term" value="F:RNA polymerase II cis-regulatory region sequence-specific DNA binding"/>
    <property type="evidence" value="ECO:0007669"/>
    <property type="project" value="TreeGrafter"/>
</dbReference>
<dbReference type="PROSITE" id="PS00028">
    <property type="entry name" value="ZINC_FINGER_C2H2_1"/>
    <property type="match status" value="3"/>
</dbReference>
<sequence>MSNVKSLFSINFLVNKTDVAPSLLDFDTSILSSGSAEGSEEKVQLNSKYGVTCEWGDCSLVFANETQLTDHIINKHIGRGLSEYICLIRNCSRLRRPFQKRQKLLNHLRTHTGERPYPCKFRNCNKRFARLDSLKSHEKTHLCFRQYECPFKDCKKVFMHQKLLENHKQSHFEPNTIERSFGSAPISMGVSTSNSTMCTEPRQNIPACSTSSNCKSHFDIVYTHPYKPHFKKEPSSEIFNHHNRYQYYNGTKPLNFDISDKHYMNSKSISNVDRMFTM</sequence>
<dbReference type="GO" id="GO:0005634">
    <property type="term" value="C:nucleus"/>
    <property type="evidence" value="ECO:0007669"/>
    <property type="project" value="UniProtKB-SubCell"/>
</dbReference>
<keyword evidence="2" id="KW-0479">Metal-binding</keyword>
<dbReference type="PANTHER" id="PTHR45718">
    <property type="entry name" value="TRANSCRIPTIONAL ACTIVATOR CUBITUS INTERRUPTUS"/>
    <property type="match status" value="1"/>
</dbReference>
<dbReference type="EMBL" id="MBFR01000250">
    <property type="protein sequence ID" value="PVU90558.1"/>
    <property type="molecule type" value="Genomic_DNA"/>
</dbReference>
<proteinExistence type="predicted"/>
<name>A0A2T9YDY0_9FUNG</name>
<evidence type="ECO:0000313" key="10">
    <source>
        <dbReference type="Proteomes" id="UP000245383"/>
    </source>
</evidence>
<dbReference type="PROSITE" id="PS50157">
    <property type="entry name" value="ZINC_FINGER_C2H2_2"/>
    <property type="match status" value="3"/>
</dbReference>
<evidence type="ECO:0000256" key="4">
    <source>
        <dbReference type="ARBA" id="ARBA00022771"/>
    </source>
</evidence>
<dbReference type="InterPro" id="IPR056436">
    <property type="entry name" value="Znf-C2H2_ZIC1-5/GLI1-3-like"/>
</dbReference>
<comment type="caution">
    <text evidence="9">The sequence shown here is derived from an EMBL/GenBank/DDBJ whole genome shotgun (WGS) entry which is preliminary data.</text>
</comment>
<dbReference type="SMART" id="SM00355">
    <property type="entry name" value="ZnF_C2H2"/>
    <property type="match status" value="4"/>
</dbReference>
<dbReference type="InterPro" id="IPR036236">
    <property type="entry name" value="Znf_C2H2_sf"/>
</dbReference>
<dbReference type="Pfam" id="PF23561">
    <property type="entry name" value="zf-C2H2_15"/>
    <property type="match status" value="1"/>
</dbReference>